<organism evidence="9 10">
    <name type="scientific">Castilleja foliolosa</name>
    <dbReference type="NCBI Taxonomy" id="1961234"/>
    <lineage>
        <taxon>Eukaryota</taxon>
        <taxon>Viridiplantae</taxon>
        <taxon>Streptophyta</taxon>
        <taxon>Embryophyta</taxon>
        <taxon>Tracheophyta</taxon>
        <taxon>Spermatophyta</taxon>
        <taxon>Magnoliopsida</taxon>
        <taxon>eudicotyledons</taxon>
        <taxon>Gunneridae</taxon>
        <taxon>Pentapetalae</taxon>
        <taxon>asterids</taxon>
        <taxon>lamiids</taxon>
        <taxon>Lamiales</taxon>
        <taxon>Orobanchaceae</taxon>
        <taxon>Pedicularideae</taxon>
        <taxon>Castillejinae</taxon>
        <taxon>Castilleja</taxon>
    </lineage>
</organism>
<dbReference type="InterPro" id="IPR036879">
    <property type="entry name" value="TF_MADSbox_sf"/>
</dbReference>
<dbReference type="PROSITE" id="PS50066">
    <property type="entry name" value="MADS_BOX_2"/>
    <property type="match status" value="1"/>
</dbReference>
<dbReference type="SMART" id="SM00432">
    <property type="entry name" value="MADS"/>
    <property type="match status" value="1"/>
</dbReference>
<evidence type="ECO:0000256" key="6">
    <source>
        <dbReference type="SAM" id="Coils"/>
    </source>
</evidence>
<keyword evidence="5" id="KW-0539">Nucleus</keyword>
<keyword evidence="6" id="KW-0175">Coiled coil</keyword>
<dbReference type="Pfam" id="PF00319">
    <property type="entry name" value="SRF-TF"/>
    <property type="match status" value="1"/>
</dbReference>
<comment type="caution">
    <text evidence="9">The sequence shown here is derived from an EMBL/GenBank/DDBJ whole genome shotgun (WGS) entry which is preliminary data.</text>
</comment>
<dbReference type="EMBL" id="JAVIJP010000007">
    <property type="protein sequence ID" value="KAL3650957.1"/>
    <property type="molecule type" value="Genomic_DNA"/>
</dbReference>
<reference evidence="10" key="1">
    <citation type="journal article" date="2024" name="IScience">
        <title>Strigolactones Initiate the Formation of Haustorium-like Structures in Castilleja.</title>
        <authorList>
            <person name="Buerger M."/>
            <person name="Peterson D."/>
            <person name="Chory J."/>
        </authorList>
    </citation>
    <scope>NUCLEOTIDE SEQUENCE [LARGE SCALE GENOMIC DNA]</scope>
</reference>
<dbReference type="AlphaFoldDB" id="A0ABD3E9R7"/>
<protein>
    <recommendedName>
        <fullName evidence="8">MADS-box domain-containing protein</fullName>
    </recommendedName>
</protein>
<evidence type="ECO:0000256" key="1">
    <source>
        <dbReference type="ARBA" id="ARBA00004123"/>
    </source>
</evidence>
<name>A0ABD3E9R7_9LAMI</name>
<evidence type="ECO:0000256" key="2">
    <source>
        <dbReference type="ARBA" id="ARBA00023015"/>
    </source>
</evidence>
<dbReference type="GO" id="GO:0003677">
    <property type="term" value="F:DNA binding"/>
    <property type="evidence" value="ECO:0007669"/>
    <property type="project" value="UniProtKB-KW"/>
</dbReference>
<evidence type="ECO:0000259" key="8">
    <source>
        <dbReference type="PROSITE" id="PS50066"/>
    </source>
</evidence>
<proteinExistence type="predicted"/>
<dbReference type="GO" id="GO:0005634">
    <property type="term" value="C:nucleus"/>
    <property type="evidence" value="ECO:0007669"/>
    <property type="project" value="UniProtKB-SubCell"/>
</dbReference>
<gene>
    <name evidence="9" type="ORF">CASFOL_007360</name>
</gene>
<feature type="region of interest" description="Disordered" evidence="7">
    <location>
        <begin position="271"/>
        <end position="313"/>
    </location>
</feature>
<keyword evidence="10" id="KW-1185">Reference proteome</keyword>
<evidence type="ECO:0000256" key="3">
    <source>
        <dbReference type="ARBA" id="ARBA00023125"/>
    </source>
</evidence>
<keyword evidence="4" id="KW-0804">Transcription</keyword>
<evidence type="ECO:0000256" key="7">
    <source>
        <dbReference type="SAM" id="MobiDB-lite"/>
    </source>
</evidence>
<evidence type="ECO:0000313" key="9">
    <source>
        <dbReference type="EMBL" id="KAL3650957.1"/>
    </source>
</evidence>
<dbReference type="InterPro" id="IPR002100">
    <property type="entry name" value="TF_MADSbox"/>
</dbReference>
<dbReference type="InterPro" id="IPR033896">
    <property type="entry name" value="MEF2-like_N"/>
</dbReference>
<accession>A0ABD3E9R7</accession>
<dbReference type="SUPFAM" id="SSF55455">
    <property type="entry name" value="SRF-like"/>
    <property type="match status" value="1"/>
</dbReference>
<dbReference type="PANTHER" id="PTHR11945:SF776">
    <property type="entry name" value="AGAMOUS-LIKE 50-RELATED"/>
    <property type="match status" value="1"/>
</dbReference>
<feature type="coiled-coil region" evidence="6">
    <location>
        <begin position="97"/>
        <end position="124"/>
    </location>
</feature>
<feature type="compositionally biased region" description="Gly residues" evidence="7">
    <location>
        <begin position="272"/>
        <end position="282"/>
    </location>
</feature>
<evidence type="ECO:0000256" key="5">
    <source>
        <dbReference type="ARBA" id="ARBA00023242"/>
    </source>
</evidence>
<keyword evidence="3" id="KW-0238">DNA-binding</keyword>
<feature type="domain" description="MADS-box" evidence="8">
    <location>
        <begin position="7"/>
        <end position="67"/>
    </location>
</feature>
<dbReference type="PRINTS" id="PR00404">
    <property type="entry name" value="MADSDOMAIN"/>
</dbReference>
<dbReference type="PANTHER" id="PTHR11945">
    <property type="entry name" value="MADS BOX PROTEIN"/>
    <property type="match status" value="1"/>
</dbReference>
<evidence type="ECO:0000313" key="10">
    <source>
        <dbReference type="Proteomes" id="UP001632038"/>
    </source>
</evidence>
<dbReference type="Gene3D" id="3.40.1810.10">
    <property type="entry name" value="Transcription factor, MADS-box"/>
    <property type="match status" value="1"/>
</dbReference>
<keyword evidence="2" id="KW-0805">Transcription regulation</keyword>
<sequence length="313" mass="35323">MARRQTRGRQRIPIRLIENQDDRYATFSKRRRGLYKKSSELSTLCDADVGLIIFSPTNKPFSFWHPTPESVIGRYRNPNQPLDDHARFVEANIRDRIQYYNMRLDEVLDEKEALKEQDKILNEIDMTREKGWWEQTPVENLNKDEVKEWKARFEDYNAKVKRRIEELRNGGSSSMAVQQQMIGPSNPPPMEMAVWPSQFHGQYSNAMPQMNLPNVGGVISTHDPFQYYLSPKDQLPLIGDGGAGGNNDFLQFQVQLDYFSSMQAQMPSVGVNGAGPSAGQGVGVPSTSVRGIEPSAHVGTGEASPAHGRDINP</sequence>
<comment type="subcellular location">
    <subcellularLocation>
        <location evidence="1">Nucleus</location>
    </subcellularLocation>
</comment>
<dbReference type="Proteomes" id="UP001632038">
    <property type="component" value="Unassembled WGS sequence"/>
</dbReference>
<evidence type="ECO:0000256" key="4">
    <source>
        <dbReference type="ARBA" id="ARBA00023163"/>
    </source>
</evidence>
<dbReference type="CDD" id="cd00265">
    <property type="entry name" value="MADS_MEF2_like"/>
    <property type="match status" value="1"/>
</dbReference>